<evidence type="ECO:0000259" key="7">
    <source>
        <dbReference type="Pfam" id="PF04082"/>
    </source>
</evidence>
<dbReference type="EMBL" id="MU404356">
    <property type="protein sequence ID" value="KAI1611311.1"/>
    <property type="molecule type" value="Genomic_DNA"/>
</dbReference>
<evidence type="ECO:0000313" key="9">
    <source>
        <dbReference type="Proteomes" id="UP001203852"/>
    </source>
</evidence>
<accession>A0AAN6DSB1</accession>
<evidence type="ECO:0000256" key="3">
    <source>
        <dbReference type="ARBA" id="ARBA00022737"/>
    </source>
</evidence>
<dbReference type="GO" id="GO:0000981">
    <property type="term" value="F:DNA-binding transcription factor activity, RNA polymerase II-specific"/>
    <property type="evidence" value="ECO:0007669"/>
    <property type="project" value="InterPro"/>
</dbReference>
<organism evidence="8 9">
    <name type="scientific">Exophiala viscosa</name>
    <dbReference type="NCBI Taxonomy" id="2486360"/>
    <lineage>
        <taxon>Eukaryota</taxon>
        <taxon>Fungi</taxon>
        <taxon>Dikarya</taxon>
        <taxon>Ascomycota</taxon>
        <taxon>Pezizomycotina</taxon>
        <taxon>Eurotiomycetes</taxon>
        <taxon>Chaetothyriomycetidae</taxon>
        <taxon>Chaetothyriales</taxon>
        <taxon>Herpotrichiellaceae</taxon>
        <taxon>Exophiala</taxon>
    </lineage>
</organism>
<evidence type="ECO:0000256" key="2">
    <source>
        <dbReference type="ARBA" id="ARBA00022723"/>
    </source>
</evidence>
<name>A0AAN6DSB1_9EURO</name>
<evidence type="ECO:0000256" key="1">
    <source>
        <dbReference type="ARBA" id="ARBA00004123"/>
    </source>
</evidence>
<dbReference type="GO" id="GO:0000785">
    <property type="term" value="C:chromatin"/>
    <property type="evidence" value="ECO:0007669"/>
    <property type="project" value="TreeGrafter"/>
</dbReference>
<dbReference type="InterPro" id="IPR051059">
    <property type="entry name" value="VerF-like"/>
</dbReference>
<feature type="domain" description="Xylanolytic transcriptional activator regulatory" evidence="7">
    <location>
        <begin position="392"/>
        <end position="658"/>
    </location>
</feature>
<keyword evidence="9" id="KW-1185">Reference proteome</keyword>
<evidence type="ECO:0000313" key="8">
    <source>
        <dbReference type="EMBL" id="KAI1611311.1"/>
    </source>
</evidence>
<gene>
    <name evidence="8" type="ORF">EDD36DRAFT_489504</name>
</gene>
<reference evidence="8" key="1">
    <citation type="journal article" date="2022" name="bioRxiv">
        <title>Deciphering the potential niche of two novel black yeast fungi from a biological soil crust based on their genomes, phenotypes, and melanin regulation.</title>
        <authorList>
            <consortium name="DOE Joint Genome Institute"/>
            <person name="Carr E.C."/>
            <person name="Barton Q."/>
            <person name="Grambo S."/>
            <person name="Sullivan M."/>
            <person name="Renfro C.M."/>
            <person name="Kuo A."/>
            <person name="Pangilinan J."/>
            <person name="Lipzen A."/>
            <person name="Keymanesh K."/>
            <person name="Savage E."/>
            <person name="Barry K."/>
            <person name="Grigoriev I.V."/>
            <person name="Riekhof W.R."/>
            <person name="Harris S.S."/>
        </authorList>
    </citation>
    <scope>NUCLEOTIDE SEQUENCE</scope>
    <source>
        <strain evidence="8">JF 03-4F</strain>
    </source>
</reference>
<dbReference type="Pfam" id="PF04082">
    <property type="entry name" value="Fungal_trans"/>
    <property type="match status" value="1"/>
</dbReference>
<dbReference type="PANTHER" id="PTHR40626">
    <property type="entry name" value="MIP31509P"/>
    <property type="match status" value="1"/>
</dbReference>
<dbReference type="GO" id="GO:0006351">
    <property type="term" value="P:DNA-templated transcription"/>
    <property type="evidence" value="ECO:0007669"/>
    <property type="project" value="InterPro"/>
</dbReference>
<evidence type="ECO:0000256" key="5">
    <source>
        <dbReference type="ARBA" id="ARBA00022833"/>
    </source>
</evidence>
<evidence type="ECO:0000256" key="4">
    <source>
        <dbReference type="ARBA" id="ARBA00022771"/>
    </source>
</evidence>
<comment type="subcellular location">
    <subcellularLocation>
        <location evidence="1">Nucleus</location>
    </subcellularLocation>
</comment>
<keyword evidence="3" id="KW-0677">Repeat</keyword>
<dbReference type="PANTHER" id="PTHR40626:SF7">
    <property type="entry name" value="TRANSCRIPTION FACTOR, PUTATIVE (AFU_ORTHOLOGUE AFUA_1G04110)-RELATED"/>
    <property type="match status" value="1"/>
</dbReference>
<dbReference type="AlphaFoldDB" id="A0AAN6DSB1"/>
<keyword evidence="2" id="KW-0479">Metal-binding</keyword>
<evidence type="ECO:0000256" key="6">
    <source>
        <dbReference type="ARBA" id="ARBA00023242"/>
    </source>
</evidence>
<keyword evidence="6" id="KW-0539">Nucleus</keyword>
<dbReference type="GO" id="GO:0000978">
    <property type="term" value="F:RNA polymerase II cis-regulatory region sequence-specific DNA binding"/>
    <property type="evidence" value="ECO:0007669"/>
    <property type="project" value="InterPro"/>
</dbReference>
<protein>
    <recommendedName>
        <fullName evidence="7">Xylanolytic transcriptional activator regulatory domain-containing protein</fullName>
    </recommendedName>
</protein>
<sequence length="916" mass="101799">MLIRSDTGERPYKCRVCGKRHQQNEPPPREDQAGTTDIHNELFLESQNHALLCEATDISEASQTGSTSVSLCVPLSPGCDLTNVAQAATSHDYESSPPQADMIMPVDTEILLPAHDTAHAARENHPTNRPFGQAMGQALRAGGATNKGAWESLFSDGGNQLDPLASIEILPEHVTQSDFAQGNQPQHPGETASGFENYESFDSNIPTRINEVEPVQQHGSYITYSFSSEDLQNWFTSVDPEAFSFDYAAHSCRNTPGMQELATSPLMPLTSQKEPTSGAGVSPTTSQLQIFADEHFALIETLWPAKQNPLQSGEVDFWNAIAQSDHGLFEDSDVLDQNDSHLESRWDFNELCRSRLIKYCADAINGNRGNTLLPIFPNLDEFPSNHTLDMCIDTYFRRFHTFMPFIHQPTFSARRTSTSFLLALCLIGSVTLGSQDALHFAKTYLPVSGPPSYQRPPATLLTDFGKQYAIKDCRRNFPLEMTPNNASHLVTALGSSLILLTTATMIPRMIDDEQVLLLHTEAILIARKHGFVSTRHLNRSQLADSSLQCASWEKWARSESANRLLVYLIMVDTWCAHLLSTLPILHPGDTSFFLPCESILFDAPTEAEWNRMIQQEGSRTSSFVSFSGMTNKLPGSMRSEYGFYGLFSAIWNKIHQANHDLLRDGQRTSEHGPVYPALRYAEDSEARVISPLLGEVYQNYFRGTRHINPNCLTSYNHLCLLLTANLSTLGLAAGRSGAECAKAALCDISSWSYSAAARRACLHAAQIYQHMSQKRTSDGTMFHSETAIFDAALVLALYLYLAPHTTTSGSVERANDYELLDEVDWTSVGSEGLAGFQNDSLSDGSQICAARRFVRHGGHVRFSGVHLRPGYGSARRVLLDYVHLLEDVGKWRSELYCSILRIMSDNLLCTWRRESK</sequence>
<keyword evidence="4" id="KW-0863">Zinc-finger</keyword>
<proteinExistence type="predicted"/>
<dbReference type="InterPro" id="IPR007219">
    <property type="entry name" value="XnlR_reg_dom"/>
</dbReference>
<dbReference type="CDD" id="cd12148">
    <property type="entry name" value="fungal_TF_MHR"/>
    <property type="match status" value="1"/>
</dbReference>
<keyword evidence="5" id="KW-0862">Zinc</keyword>
<dbReference type="Proteomes" id="UP001203852">
    <property type="component" value="Unassembled WGS sequence"/>
</dbReference>
<dbReference type="GO" id="GO:0005634">
    <property type="term" value="C:nucleus"/>
    <property type="evidence" value="ECO:0007669"/>
    <property type="project" value="UniProtKB-SubCell"/>
</dbReference>
<dbReference type="GO" id="GO:0008270">
    <property type="term" value="F:zinc ion binding"/>
    <property type="evidence" value="ECO:0007669"/>
    <property type="project" value="UniProtKB-KW"/>
</dbReference>
<comment type="caution">
    <text evidence="8">The sequence shown here is derived from an EMBL/GenBank/DDBJ whole genome shotgun (WGS) entry which is preliminary data.</text>
</comment>